<name>A0ABQ6BD20_9BRAD</name>
<proteinExistence type="predicted"/>
<accession>A0ABQ6BD20</accession>
<dbReference type="EMBL" id="BSOW01000052">
    <property type="protein sequence ID" value="GLR91668.1"/>
    <property type="molecule type" value="Genomic_DNA"/>
</dbReference>
<keyword evidence="2" id="KW-1185">Reference proteome</keyword>
<protein>
    <submittedName>
        <fullName evidence="1">Uncharacterized protein</fullName>
    </submittedName>
</protein>
<evidence type="ECO:0000313" key="1">
    <source>
        <dbReference type="EMBL" id="GLR91668.1"/>
    </source>
</evidence>
<evidence type="ECO:0000313" key="2">
    <source>
        <dbReference type="Proteomes" id="UP001156905"/>
    </source>
</evidence>
<sequence>MSQELTRQRARSLTLMLKARKSDPLARGYKDNPTAIRHSEGGSRKVFTLERHKSDGAYPFTSRRFSDQLFNLSEVGQ</sequence>
<comment type="caution">
    <text evidence="1">The sequence shown here is derived from an EMBL/GenBank/DDBJ whole genome shotgun (WGS) entry which is preliminary data.</text>
</comment>
<dbReference type="Proteomes" id="UP001156905">
    <property type="component" value="Unassembled WGS sequence"/>
</dbReference>
<organism evidence="1 2">
    <name type="scientific">Bradyrhizobium iriomotense</name>
    <dbReference type="NCBI Taxonomy" id="441950"/>
    <lineage>
        <taxon>Bacteria</taxon>
        <taxon>Pseudomonadati</taxon>
        <taxon>Pseudomonadota</taxon>
        <taxon>Alphaproteobacteria</taxon>
        <taxon>Hyphomicrobiales</taxon>
        <taxon>Nitrobacteraceae</taxon>
        <taxon>Bradyrhizobium</taxon>
    </lineage>
</organism>
<reference evidence="2" key="1">
    <citation type="journal article" date="2019" name="Int. J. Syst. Evol. Microbiol.">
        <title>The Global Catalogue of Microorganisms (GCM) 10K type strain sequencing project: providing services to taxonomists for standard genome sequencing and annotation.</title>
        <authorList>
            <consortium name="The Broad Institute Genomics Platform"/>
            <consortium name="The Broad Institute Genome Sequencing Center for Infectious Disease"/>
            <person name="Wu L."/>
            <person name="Ma J."/>
        </authorList>
    </citation>
    <scope>NUCLEOTIDE SEQUENCE [LARGE SCALE GENOMIC DNA]</scope>
    <source>
        <strain evidence="2">NBRC 102520</strain>
    </source>
</reference>
<gene>
    <name evidence="1" type="ORF">GCM10007857_83860</name>
</gene>